<dbReference type="AlphaFoldDB" id="A0A3R9NS63"/>
<gene>
    <name evidence="1" type="ORF">EJE24_20305</name>
</gene>
<evidence type="ECO:0000313" key="2">
    <source>
        <dbReference type="Proteomes" id="UP000276389"/>
    </source>
</evidence>
<dbReference type="InterPro" id="IPR007813">
    <property type="entry name" value="PilN"/>
</dbReference>
<comment type="caution">
    <text evidence="1">The sequence shown here is derived from an EMBL/GenBank/DDBJ whole genome shotgun (WGS) entry which is preliminary data.</text>
</comment>
<dbReference type="InterPro" id="IPR052534">
    <property type="entry name" value="Extracell_DNA_Util/SecSys_Comp"/>
</dbReference>
<reference evidence="1 2" key="1">
    <citation type="submission" date="2018-12" db="EMBL/GenBank/DDBJ databases">
        <title>The Genome Submission of two Enterobacter spp. strains.</title>
        <authorList>
            <person name="Wu W."/>
            <person name="Wei L."/>
            <person name="Feng Y."/>
            <person name="Zong Z."/>
        </authorList>
    </citation>
    <scope>NUCLEOTIDE SEQUENCE [LARGE SCALE GENOMIC DNA]</scope>
    <source>
        <strain evidence="1 2">WCHEHu045002</strain>
    </source>
</reference>
<dbReference type="Proteomes" id="UP000276389">
    <property type="component" value="Unassembled WGS sequence"/>
</dbReference>
<dbReference type="PANTHER" id="PTHR40278:SF1">
    <property type="entry name" value="DNA UTILIZATION PROTEIN HOFN"/>
    <property type="match status" value="1"/>
</dbReference>
<proteinExistence type="predicted"/>
<organism evidence="1 2">
    <name type="scientific">Enterobacter huaxiensis</name>
    <dbReference type="NCBI Taxonomy" id="2494702"/>
    <lineage>
        <taxon>Bacteria</taxon>
        <taxon>Pseudomonadati</taxon>
        <taxon>Pseudomonadota</taxon>
        <taxon>Gammaproteobacteria</taxon>
        <taxon>Enterobacterales</taxon>
        <taxon>Enterobacteriaceae</taxon>
        <taxon>Enterobacter</taxon>
    </lineage>
</organism>
<accession>A0A3R9NS63</accession>
<sequence>MSMANLLPWRQQRRARCLRFWLALSAASLLMMLAAGWGVRTIYALKARALQTELAAITAVQQVLKTRQRPAMETAEATPEPPAVNWQPALESLSDAMPSRAWLSGLRYQSSSLEVMGYAAALPALAAMTEALKQVAGFSPGHAGALQQDSQGRWVFTFQLNRRG</sequence>
<dbReference type="Pfam" id="PF05137">
    <property type="entry name" value="PilN"/>
    <property type="match status" value="1"/>
</dbReference>
<protein>
    <submittedName>
        <fullName evidence="1">Pilus assembly protein HofN</fullName>
    </submittedName>
</protein>
<dbReference type="EMBL" id="RWHU01000009">
    <property type="protein sequence ID" value="RSK64466.1"/>
    <property type="molecule type" value="Genomic_DNA"/>
</dbReference>
<evidence type="ECO:0000313" key="1">
    <source>
        <dbReference type="EMBL" id="RSK64466.1"/>
    </source>
</evidence>
<name>A0A3R9NS63_9ENTR</name>
<dbReference type="PANTHER" id="PTHR40278">
    <property type="entry name" value="DNA UTILIZATION PROTEIN HOFN"/>
    <property type="match status" value="1"/>
</dbReference>